<evidence type="ECO:0000259" key="3">
    <source>
        <dbReference type="Pfam" id="PF01425"/>
    </source>
</evidence>
<feature type="transmembrane region" description="Helical" evidence="2">
    <location>
        <begin position="795"/>
        <end position="819"/>
    </location>
</feature>
<sequence>MAAKKIVAVFGATGQQGGSVVSAILQDVKLSSEWSVRAVTRDTTKESAKKLAAQGAETVQADLSDKKSVVQAIAGAEAVFAVTNYWESLNAELEVKQGKDIADAAKETGVKHLIWSSLMDVKKLTNGKLPHVYHFDGKAAVEEHTRSLGIPATFFMPGFYMTNIPGQALRADPPAHVWTLALPMPESAPIPVFDITDTGKVVKSILQNKEKVLGKRVLGAYQYMTPKELLEEFKAVFPEAGQDATFLSLPHTAYTDILKGMGLPDFAAEEMLENMRLMDEGGYYGGASLDESHALLEEPLTSWKEFIAKAPAFKHLIPNVPQRKDGGPNPRIYGWFLVAAAFSMENVGFIRRAAWKNAKFGSLRDIWDYIVTVEPRHDPAVFPLVDDASHAEVKPADHAELEGILDQHQFARKSSMFPNTAAYYRSQYLSGDLTPLDVAHAILPLIRRDTSPPGEHSVAWIEVHAELVLRAAEASTIRYNEKRSLGPLDGVPTAVKDEYDVLGYRTSQGGIHDYAEFLEVGPGARGHVGQPSWCVSKLEEAGAVIYGKLSLHEFGMDTAGYNIFHGTPRNPYDPSYYTGGSSSGCGYAVATGIVPLSMGADGGGSIRLPASFCSVFGLKPTHGRVSFYPGQNHSGTAAVRGPIASDMRSLIALYEVTSVPDPQSFFPPAKPFDFSSEGERTKTMKTMEYVWLANYCGVPSITVPAGYAMAEGKTGSATSPTVPVGLMGTGEWCSEEALLRFGLDAEDVGRDILRHPPNWVDVGRLAKQEKERTGSVTEGSGMASDVPRASGGSKILAFLDIIVKLAATGALIGILVMLLKINDTLVKVVDGDNVINVGLRYSGSSPLPISAVLENGFSPIGINIESNLGEGPGRPVWIRNAVQ</sequence>
<comment type="similarity">
    <text evidence="1">Belongs to the amidase family.</text>
</comment>
<evidence type="ECO:0000313" key="6">
    <source>
        <dbReference type="Proteomes" id="UP000045706"/>
    </source>
</evidence>
<dbReference type="Gene3D" id="3.90.25.10">
    <property type="entry name" value="UDP-galactose 4-epimerase, domain 1"/>
    <property type="match status" value="1"/>
</dbReference>
<reference evidence="6" key="1">
    <citation type="submission" date="2015-05" db="EMBL/GenBank/DDBJ databases">
        <authorList>
            <person name="Fogelqvist Johan"/>
        </authorList>
    </citation>
    <scope>NUCLEOTIDE SEQUENCE [LARGE SCALE GENOMIC DNA]</scope>
</reference>
<dbReference type="Gene3D" id="3.40.50.720">
    <property type="entry name" value="NAD(P)-binding Rossmann-like Domain"/>
    <property type="match status" value="1"/>
</dbReference>
<dbReference type="InterPro" id="IPR008030">
    <property type="entry name" value="NmrA-like"/>
</dbReference>
<evidence type="ECO:0000256" key="2">
    <source>
        <dbReference type="SAM" id="Phobius"/>
    </source>
</evidence>
<dbReference type="InterPro" id="IPR000120">
    <property type="entry name" value="Amidase"/>
</dbReference>
<keyword evidence="2" id="KW-1133">Transmembrane helix</keyword>
<name>A0A0G4L952_VERLO</name>
<dbReference type="PANTHER" id="PTHR11895:SF67">
    <property type="entry name" value="AMIDASE DOMAIN-CONTAINING PROTEIN"/>
    <property type="match status" value="1"/>
</dbReference>
<dbReference type="SUPFAM" id="SSF51735">
    <property type="entry name" value="NAD(P)-binding Rossmann-fold domains"/>
    <property type="match status" value="1"/>
</dbReference>
<dbReference type="EMBL" id="CVQI01009002">
    <property type="protein sequence ID" value="CRK18486.1"/>
    <property type="molecule type" value="Genomic_DNA"/>
</dbReference>
<accession>A0A0G4L952</accession>
<feature type="non-terminal residue" evidence="5">
    <location>
        <position position="883"/>
    </location>
</feature>
<dbReference type="GO" id="GO:0003824">
    <property type="term" value="F:catalytic activity"/>
    <property type="evidence" value="ECO:0007669"/>
    <property type="project" value="InterPro"/>
</dbReference>
<dbReference type="Gene3D" id="3.90.1300.10">
    <property type="entry name" value="Amidase signature (AS) domain"/>
    <property type="match status" value="2"/>
</dbReference>
<dbReference type="InterPro" id="IPR020556">
    <property type="entry name" value="Amidase_CS"/>
</dbReference>
<protein>
    <submittedName>
        <fullName evidence="5">Uncharacterized protein</fullName>
    </submittedName>
</protein>
<evidence type="ECO:0000259" key="4">
    <source>
        <dbReference type="Pfam" id="PF05368"/>
    </source>
</evidence>
<gene>
    <name evidence="5" type="ORF">BN1723_011590</name>
</gene>
<dbReference type="InterPro" id="IPR036291">
    <property type="entry name" value="NAD(P)-bd_dom_sf"/>
</dbReference>
<evidence type="ECO:0000256" key="1">
    <source>
        <dbReference type="ARBA" id="ARBA00009199"/>
    </source>
</evidence>
<dbReference type="Pfam" id="PF05368">
    <property type="entry name" value="NmrA"/>
    <property type="match status" value="1"/>
</dbReference>
<proteinExistence type="inferred from homology"/>
<keyword evidence="2" id="KW-0812">Transmembrane</keyword>
<dbReference type="PROSITE" id="PS00571">
    <property type="entry name" value="AMIDASES"/>
    <property type="match status" value="1"/>
</dbReference>
<dbReference type="InterPro" id="IPR036928">
    <property type="entry name" value="AS_sf"/>
</dbReference>
<evidence type="ECO:0000313" key="5">
    <source>
        <dbReference type="EMBL" id="CRK18486.1"/>
    </source>
</evidence>
<dbReference type="PANTHER" id="PTHR11895">
    <property type="entry name" value="TRANSAMIDASE"/>
    <property type="match status" value="1"/>
</dbReference>
<organism evidence="5 6">
    <name type="scientific">Verticillium longisporum</name>
    <name type="common">Verticillium dahliae var. longisporum</name>
    <dbReference type="NCBI Taxonomy" id="100787"/>
    <lineage>
        <taxon>Eukaryota</taxon>
        <taxon>Fungi</taxon>
        <taxon>Dikarya</taxon>
        <taxon>Ascomycota</taxon>
        <taxon>Pezizomycotina</taxon>
        <taxon>Sordariomycetes</taxon>
        <taxon>Hypocreomycetidae</taxon>
        <taxon>Glomerellales</taxon>
        <taxon>Plectosphaerellaceae</taxon>
        <taxon>Verticillium</taxon>
    </lineage>
</organism>
<dbReference type="Proteomes" id="UP000045706">
    <property type="component" value="Unassembled WGS sequence"/>
</dbReference>
<keyword evidence="2" id="KW-0472">Membrane</keyword>
<feature type="domain" description="NmrA-like" evidence="4">
    <location>
        <begin position="4"/>
        <end position="307"/>
    </location>
</feature>
<dbReference type="AlphaFoldDB" id="A0A0G4L952"/>
<dbReference type="InterPro" id="IPR023631">
    <property type="entry name" value="Amidase_dom"/>
</dbReference>
<feature type="domain" description="Amidase" evidence="3">
    <location>
        <begin position="459"/>
        <end position="667"/>
    </location>
</feature>
<dbReference type="CDD" id="cd05251">
    <property type="entry name" value="NmrA_like_SDR_a"/>
    <property type="match status" value="1"/>
</dbReference>
<dbReference type="SUPFAM" id="SSF75304">
    <property type="entry name" value="Amidase signature (AS) enzymes"/>
    <property type="match status" value="1"/>
</dbReference>
<dbReference type="Pfam" id="PF01425">
    <property type="entry name" value="Amidase"/>
    <property type="match status" value="1"/>
</dbReference>